<evidence type="ECO:0000256" key="1">
    <source>
        <dbReference type="SAM" id="MobiDB-lite"/>
    </source>
</evidence>
<evidence type="ECO:0000313" key="4">
    <source>
        <dbReference type="Proteomes" id="UP000801864"/>
    </source>
</evidence>
<feature type="transmembrane region" description="Helical" evidence="2">
    <location>
        <begin position="242"/>
        <end position="267"/>
    </location>
</feature>
<keyword evidence="2" id="KW-0812">Transmembrane</keyword>
<feature type="region of interest" description="Disordered" evidence="1">
    <location>
        <begin position="283"/>
        <end position="312"/>
    </location>
</feature>
<evidence type="ECO:0000256" key="2">
    <source>
        <dbReference type="SAM" id="Phobius"/>
    </source>
</evidence>
<gene>
    <name evidence="3" type="ORF">CFAM422_010624</name>
</gene>
<accession>A0A9P4X5H5</accession>
<keyword evidence="4" id="KW-1185">Reference proteome</keyword>
<dbReference type="Proteomes" id="UP000801864">
    <property type="component" value="Unassembled WGS sequence"/>
</dbReference>
<reference evidence="3 4" key="1">
    <citation type="submission" date="2018-06" db="EMBL/GenBank/DDBJ databases">
        <title>Genome analysis of cellulolytic fungus Trichoderma lentiforme CFAM-422.</title>
        <authorList>
            <person name="Steindorff A.S."/>
            <person name="Formighieri E.F."/>
            <person name="Midorikawa G.E.O."/>
            <person name="Tamietti M.S."/>
            <person name="Ramos E.Z."/>
            <person name="Silva A.S."/>
            <person name="Bon E.P.S."/>
            <person name="Mendes T.D."/>
            <person name="Damaso M.C.T."/>
            <person name="Favaro L.C.L."/>
        </authorList>
    </citation>
    <scope>NUCLEOTIDE SEQUENCE [LARGE SCALE GENOMIC DNA]</scope>
    <source>
        <strain evidence="3 4">CFAM-422</strain>
    </source>
</reference>
<keyword evidence="2" id="KW-0472">Membrane</keyword>
<feature type="region of interest" description="Disordered" evidence="1">
    <location>
        <begin position="202"/>
        <end position="232"/>
    </location>
</feature>
<proteinExistence type="predicted"/>
<dbReference type="EMBL" id="QLNT01000021">
    <property type="protein sequence ID" value="KAF3062535.1"/>
    <property type="molecule type" value="Genomic_DNA"/>
</dbReference>
<dbReference type="AlphaFoldDB" id="A0A9P4X5H5"/>
<keyword evidence="2" id="KW-1133">Transmembrane helix</keyword>
<feature type="compositionally biased region" description="Low complexity" evidence="1">
    <location>
        <begin position="204"/>
        <end position="229"/>
    </location>
</feature>
<protein>
    <submittedName>
        <fullName evidence="3">Uncharacterized protein</fullName>
    </submittedName>
</protein>
<comment type="caution">
    <text evidence="3">The sequence shown here is derived from an EMBL/GenBank/DDBJ whole genome shotgun (WGS) entry which is preliminary data.</text>
</comment>
<evidence type="ECO:0000313" key="3">
    <source>
        <dbReference type="EMBL" id="KAF3062535.1"/>
    </source>
</evidence>
<organism evidence="3 4">
    <name type="scientific">Trichoderma lentiforme</name>
    <dbReference type="NCBI Taxonomy" id="1567552"/>
    <lineage>
        <taxon>Eukaryota</taxon>
        <taxon>Fungi</taxon>
        <taxon>Dikarya</taxon>
        <taxon>Ascomycota</taxon>
        <taxon>Pezizomycotina</taxon>
        <taxon>Sordariomycetes</taxon>
        <taxon>Hypocreomycetidae</taxon>
        <taxon>Hypocreales</taxon>
        <taxon>Hypocreaceae</taxon>
        <taxon>Trichoderma</taxon>
    </lineage>
</organism>
<name>A0A9P4X5H5_9HYPO</name>
<sequence>MITTNVRSNLGPLTTTFTPPADCTNLQFFAESAVGQNIAGGDYCTPPPTIIGANGGDISTSVIKSCFPEGYASFYNTFPRSPVWWEHIGVYSPASICPSGYSVACAQARGKGQSNPFEQRGGFADRVIWDLLRDGETASGCCPIGYVCDQVTPTICTSALSRSILVEDGVKCLSTFTQSSIPTLATYAFAMRVMVVQAATPEQTATRTATSAPTSSIPTSSAPAGSIPSDNSLSKPNQGLPLAAKVAIGVVIPLVAILTGAACFLIFRYRRKRRLLQAGQALGQDARGNGGDDLETPKPELPGDEGMASAGPDGAVFRKAELDATIHGSGGAVELAAELAGGGLPELHGDSGLGELDSMSKGFSVINVVGQNANGQHVDERSKGLWQWSNYHD</sequence>